<feature type="compositionally biased region" description="Basic and acidic residues" evidence="14">
    <location>
        <begin position="1239"/>
        <end position="1248"/>
    </location>
</feature>
<dbReference type="InterPro" id="IPR050630">
    <property type="entry name" value="WD_repeat_EMAP"/>
</dbReference>
<feature type="compositionally biased region" description="Basic and acidic residues" evidence="14">
    <location>
        <begin position="1205"/>
        <end position="1221"/>
    </location>
</feature>
<evidence type="ECO:0000256" key="7">
    <source>
        <dbReference type="ARBA" id="ARBA00023186"/>
    </source>
</evidence>
<comment type="subunit">
    <text evidence="12">Interacts with PSMC3. Part of a transient complex (modulator) containing PSMD9, PSMC6 and PSMC3 formed during the assembly of the 26S proteasome.</text>
</comment>
<dbReference type="SUPFAM" id="SSF47473">
    <property type="entry name" value="EF-hand"/>
    <property type="match status" value="1"/>
</dbReference>
<evidence type="ECO:0000256" key="10">
    <source>
        <dbReference type="ARBA" id="ARBA00040994"/>
    </source>
</evidence>
<dbReference type="GO" id="GO:0036126">
    <property type="term" value="C:sperm flagellum"/>
    <property type="evidence" value="ECO:0007669"/>
    <property type="project" value="TreeGrafter"/>
</dbReference>
<dbReference type="InterPro" id="IPR040815">
    <property type="entry name" value="Nas2_N"/>
</dbReference>
<dbReference type="FunFam" id="2.30.42.10:FF:000107">
    <property type="entry name" value="26S proteasome non-ATPase regulatory subunit 9"/>
    <property type="match status" value="1"/>
</dbReference>
<dbReference type="Pfam" id="PF12894">
    <property type="entry name" value="ANAPC4_WD40"/>
    <property type="match status" value="1"/>
</dbReference>
<feature type="region of interest" description="Disordered" evidence="14">
    <location>
        <begin position="1093"/>
        <end position="1248"/>
    </location>
</feature>
<dbReference type="InterPro" id="IPR011992">
    <property type="entry name" value="EF-hand-dom_pair"/>
</dbReference>
<evidence type="ECO:0000256" key="2">
    <source>
        <dbReference type="ARBA" id="ARBA00005256"/>
    </source>
</evidence>
<dbReference type="SUPFAM" id="SSF50156">
    <property type="entry name" value="PDZ domain-like"/>
    <property type="match status" value="1"/>
</dbReference>
<evidence type="ECO:0000256" key="5">
    <source>
        <dbReference type="ARBA" id="ARBA00022574"/>
    </source>
</evidence>
<dbReference type="SUPFAM" id="SSF50978">
    <property type="entry name" value="WD40 repeat-like"/>
    <property type="match status" value="1"/>
</dbReference>
<evidence type="ECO:0000313" key="17">
    <source>
        <dbReference type="Proteomes" id="UP001239994"/>
    </source>
</evidence>
<keyword evidence="8" id="KW-0966">Cell projection</keyword>
<keyword evidence="6" id="KW-0677">Repeat</keyword>
<dbReference type="Gene3D" id="6.10.140.1710">
    <property type="match status" value="1"/>
</dbReference>
<evidence type="ECO:0000256" key="14">
    <source>
        <dbReference type="SAM" id="MobiDB-lite"/>
    </source>
</evidence>
<comment type="similarity">
    <text evidence="2">Belongs to the proteasome subunit p27 family.</text>
</comment>
<dbReference type="Pfam" id="PF17820">
    <property type="entry name" value="PDZ_6"/>
    <property type="match status" value="1"/>
</dbReference>
<dbReference type="InterPro" id="IPR024977">
    <property type="entry name" value="Apc4-like_WD40_dom"/>
</dbReference>
<dbReference type="PANTHER" id="PTHR13720:SF13">
    <property type="entry name" value="CILIA- AND FLAGELLA-ASSOCIATED PROTEIN 251"/>
    <property type="match status" value="1"/>
</dbReference>
<evidence type="ECO:0000313" key="16">
    <source>
        <dbReference type="EMBL" id="KAK1806812.1"/>
    </source>
</evidence>
<keyword evidence="7" id="KW-0143">Chaperone</keyword>
<proteinExistence type="inferred from homology"/>
<dbReference type="AlphaFoldDB" id="A0AAD8ZWZ2"/>
<comment type="function">
    <text evidence="11">Acts as a chaperone during the assembly of the 26S proteasome, specifically of the base subcomplex of the PA700/19S regulatory complex (RC). During the base subcomplex assembly is part of an intermediate PSMD9:PSMC6:PSMC3 module, also known as modulator trimer complex; PSMD9 is released during the further base assembly process.</text>
</comment>
<dbReference type="InterPro" id="IPR041489">
    <property type="entry name" value="PDZ_6"/>
</dbReference>
<feature type="compositionally biased region" description="Polar residues" evidence="14">
    <location>
        <begin position="1180"/>
        <end position="1204"/>
    </location>
</feature>
<dbReference type="Gene3D" id="2.130.10.10">
    <property type="entry name" value="YVTN repeat-like/Quinoprotein amine dehydrogenase"/>
    <property type="match status" value="2"/>
</dbReference>
<evidence type="ECO:0000256" key="12">
    <source>
        <dbReference type="ARBA" id="ARBA00062195"/>
    </source>
</evidence>
<protein>
    <recommendedName>
        <fullName evidence="4">26S proteasome non-ATPase regulatory subunit 9</fullName>
    </recommendedName>
    <alternativeName>
        <fullName evidence="9">26S proteasome regulatory subunit p27</fullName>
    </alternativeName>
    <alternativeName>
        <fullName evidence="10">Cilia- and flagella-associated protein 251</fullName>
    </alternativeName>
</protein>
<organism evidence="16 17">
    <name type="scientific">Electrophorus voltai</name>
    <dbReference type="NCBI Taxonomy" id="2609070"/>
    <lineage>
        <taxon>Eukaryota</taxon>
        <taxon>Metazoa</taxon>
        <taxon>Chordata</taxon>
        <taxon>Craniata</taxon>
        <taxon>Vertebrata</taxon>
        <taxon>Euteleostomi</taxon>
        <taxon>Actinopterygii</taxon>
        <taxon>Neopterygii</taxon>
        <taxon>Teleostei</taxon>
        <taxon>Ostariophysi</taxon>
        <taxon>Gymnotiformes</taxon>
        <taxon>Gymnotoidei</taxon>
        <taxon>Gymnotidae</taxon>
        <taxon>Electrophorus</taxon>
    </lineage>
</organism>
<feature type="repeat" description="WD" evidence="13">
    <location>
        <begin position="527"/>
        <end position="568"/>
    </location>
</feature>
<feature type="compositionally biased region" description="Polar residues" evidence="14">
    <location>
        <begin position="1120"/>
        <end position="1130"/>
    </location>
</feature>
<comment type="caution">
    <text evidence="16">The sequence shown here is derived from an EMBL/GenBank/DDBJ whole genome shotgun (WGS) entry which is preliminary data.</text>
</comment>
<evidence type="ECO:0000256" key="11">
    <source>
        <dbReference type="ARBA" id="ARBA00054581"/>
    </source>
</evidence>
<evidence type="ECO:0000256" key="9">
    <source>
        <dbReference type="ARBA" id="ARBA00030007"/>
    </source>
</evidence>
<feature type="compositionally biased region" description="Polar residues" evidence="14">
    <location>
        <begin position="1140"/>
        <end position="1173"/>
    </location>
</feature>
<dbReference type="InterPro" id="IPR036034">
    <property type="entry name" value="PDZ_sf"/>
</dbReference>
<keyword evidence="17" id="KW-1185">Reference proteome</keyword>
<dbReference type="EMBL" id="JAROKS010000001">
    <property type="protein sequence ID" value="KAK1806812.1"/>
    <property type="molecule type" value="Genomic_DNA"/>
</dbReference>
<dbReference type="Pfam" id="PF04714">
    <property type="entry name" value="BCL_N"/>
    <property type="match status" value="1"/>
</dbReference>
<dbReference type="InterPro" id="IPR006804">
    <property type="entry name" value="BCL7"/>
</dbReference>
<evidence type="ECO:0000256" key="4">
    <source>
        <dbReference type="ARBA" id="ARBA00014937"/>
    </source>
</evidence>
<evidence type="ECO:0000256" key="6">
    <source>
        <dbReference type="ARBA" id="ARBA00022737"/>
    </source>
</evidence>
<dbReference type="SMART" id="SM00320">
    <property type="entry name" value="WD40"/>
    <property type="match status" value="8"/>
</dbReference>
<evidence type="ECO:0000256" key="13">
    <source>
        <dbReference type="PROSITE-ProRule" id="PRU00221"/>
    </source>
</evidence>
<dbReference type="PROSITE" id="PS50082">
    <property type="entry name" value="WD_REPEATS_2"/>
    <property type="match status" value="1"/>
</dbReference>
<dbReference type="Proteomes" id="UP001239994">
    <property type="component" value="Unassembled WGS sequence"/>
</dbReference>
<dbReference type="InterPro" id="IPR001478">
    <property type="entry name" value="PDZ"/>
</dbReference>
<dbReference type="Pfam" id="PF18265">
    <property type="entry name" value="Nas2_N"/>
    <property type="match status" value="1"/>
</dbReference>
<dbReference type="Pfam" id="PF00400">
    <property type="entry name" value="WD40"/>
    <property type="match status" value="2"/>
</dbReference>
<accession>A0AAD8ZWZ2</accession>
<keyword evidence="5 13" id="KW-0853">WD repeat</keyword>
<reference evidence="16" key="1">
    <citation type="submission" date="2023-03" db="EMBL/GenBank/DDBJ databases">
        <title>Electrophorus voltai genome.</title>
        <authorList>
            <person name="Bian C."/>
        </authorList>
    </citation>
    <scope>NUCLEOTIDE SEQUENCE</scope>
    <source>
        <strain evidence="16">CB-2022</strain>
        <tissue evidence="16">Muscle</tissue>
    </source>
</reference>
<sequence length="1248" mass="139089">MRMTEENNNDKPQITVEDVQRLIKKKDEIEEQIKAYYDVLEDQGDVGMHAPLVDVEGYPRSDVDLFQIRTARHSISCLQNDHKAVMVEIEEALHMLHARERAKREQDQAEAQVESMEQESSLPSPFARVDAVTQGSPAHQAGLLTGDEIIEFGSVNTSNFQNLQNIASVVQHSEGKSLSVAVIRKGQKVHLGLTPQRWSGRGLLGCKKQETLDWAFGINQALPVFSLLDQDRLVMLYGCANVAVIHDHASNSQRLLQGHCSPISSLCVSEDRRWLVTADKGQESLVIVWDSFTGIPVLTLFDCHPEGGVVALALSKDSKYLATVGAGRVQNHILFNPTDSSQLLSNSKSHVLFYTWDKKIMEYTAPELSDKTFSKVVGSLSQSAFHFAGLQAFSVTLAGNLVLWESLRDTSTCQPNAMKATKLIPLQKDGITTLTMCDSLIVTGDMRGRVKFYDGNFKLITWCSEFNLDPIASISFSKDIPFNNSLEQQEDCTVNAKQFVIRNFVISTVSATVVHVTRRGSVAQTLLREHEGPLHTVACHPKQPLVAMGSHSGILKVWDYEQKVVISSRDFHPDKQIQCITYDPQGFYLAVGFVSGAVKILDTYTLQQEEQESIQYSQDCITHLTFSHDSTLLATADTGKAVMVFHLCKEGGGLSWKYLGKHRSHYKPIQDLLFGVDLDSRQPRLLSLGIDRRLVEYDLQKSKKDELLILSSERIEQSAVPMCMAWYPPLSTEHFLLTASNHYKMKLFNVTTKMCRKTVLGPTYGSPVKRMLILPPSKDGDLNSYYMAYITQDKVGLQILPLDGNPYKSSAMICHSMGVSSLACSYDGRYVFTAGGVDKTVFSWEISLSALEAAAALGGKDLVPFYSLLEGGRDGELVRAMEDFFYYCQLRNQGIDSMETRRVSTQIPLTEVPFVMRALGFYPTEQELEDMQNEVKFSRYAETGNHVTDVDLEEFIKLFVNHRPAFGTSSEELCSAFQVLGAVVENGRPVITREELLELLQARGEHMTEEELGECFMTLLGFNVEGGRSEARISQCKAVMSGRSVRAETRSRAKDDIKRVMAAIEKVRKWEKKWVTVGDTSLRIYKWVPVMEPKSDDSNNFPWQKNKNKKKGKDDKYGSEVTTPENSSSPGMMDMHDDNSNQSSIADSSPLKQETSNNTSPTPEPMATSQSDSNEAKSEQFPNKQSLSGQDSKSGQNHSSSDSTTSKRDGKSQGDHEHFTDSSKAAQDLEDGAPPSKKGKIDSSSEEN</sequence>
<dbReference type="InterPro" id="IPR011047">
    <property type="entry name" value="Quinoprotein_ADH-like_sf"/>
</dbReference>
<evidence type="ECO:0000259" key="15">
    <source>
        <dbReference type="SMART" id="SM00228"/>
    </source>
</evidence>
<feature type="domain" description="PDZ" evidence="15">
    <location>
        <begin position="107"/>
        <end position="186"/>
    </location>
</feature>
<name>A0AAD8ZWZ2_9TELE</name>
<comment type="similarity">
    <text evidence="3">Belongs to the BCL7 family.</text>
</comment>
<dbReference type="PANTHER" id="PTHR13720">
    <property type="entry name" value="WD-40 REPEAT PROTEIN"/>
    <property type="match status" value="1"/>
</dbReference>
<dbReference type="InterPro" id="IPR036322">
    <property type="entry name" value="WD40_repeat_dom_sf"/>
</dbReference>
<dbReference type="Gene3D" id="2.30.42.10">
    <property type="match status" value="1"/>
</dbReference>
<dbReference type="InterPro" id="IPR001680">
    <property type="entry name" value="WD40_rpt"/>
</dbReference>
<dbReference type="Gene3D" id="1.10.238.10">
    <property type="entry name" value="EF-hand"/>
    <property type="match status" value="1"/>
</dbReference>
<dbReference type="SUPFAM" id="SSF50998">
    <property type="entry name" value="Quinoprotein alcohol dehydrogenase-like"/>
    <property type="match status" value="1"/>
</dbReference>
<dbReference type="SMART" id="SM00228">
    <property type="entry name" value="PDZ"/>
    <property type="match status" value="1"/>
</dbReference>
<feature type="region of interest" description="Disordered" evidence="14">
    <location>
        <begin position="102"/>
        <end position="124"/>
    </location>
</feature>
<dbReference type="InterPro" id="IPR015943">
    <property type="entry name" value="WD40/YVTN_repeat-like_dom_sf"/>
</dbReference>
<evidence type="ECO:0000256" key="1">
    <source>
        <dbReference type="ARBA" id="ARBA00004138"/>
    </source>
</evidence>
<comment type="subcellular location">
    <subcellularLocation>
        <location evidence="1">Cell projection</location>
        <location evidence="1">Cilium</location>
    </subcellularLocation>
</comment>
<evidence type="ECO:0000256" key="3">
    <source>
        <dbReference type="ARBA" id="ARBA00010326"/>
    </source>
</evidence>
<gene>
    <name evidence="16" type="ORF">P4O66_005292</name>
</gene>
<evidence type="ECO:0000256" key="8">
    <source>
        <dbReference type="ARBA" id="ARBA00023273"/>
    </source>
</evidence>